<name>A0A242N5Z8_CABSO</name>
<gene>
    <name evidence="2" type="ORF">PAMC26510_06315</name>
    <name evidence="1" type="ORF">PAMC26577_24065</name>
</gene>
<proteinExistence type="predicted"/>
<reference evidence="2 3" key="1">
    <citation type="submission" date="2017-03" db="EMBL/GenBank/DDBJ databases">
        <title>Genome analysis of strain PAMC 26510.</title>
        <authorList>
            <person name="Oh H.-M."/>
            <person name="Yang J.-A."/>
        </authorList>
    </citation>
    <scope>NUCLEOTIDE SEQUENCE [LARGE SCALE GENOMIC DNA]</scope>
    <source>
        <strain evidence="2 3">PAMC 26510</strain>
    </source>
</reference>
<protein>
    <submittedName>
        <fullName evidence="2">Uncharacterized protein</fullName>
    </submittedName>
</protein>
<sequence length="60" mass="6504">MRNRVFSHGFFSGSASLQGRYWVSTRSLGGHCGGCCAVAARDFSKHLKNAKGAVRPLESF</sequence>
<reference evidence="1 4" key="2">
    <citation type="submission" date="2017-03" db="EMBL/GenBank/DDBJ databases">
        <title>Genome analysis of strain PAMC 26577.</title>
        <authorList>
            <person name="Oh H.-M."/>
            <person name="Yang J.-A."/>
        </authorList>
    </citation>
    <scope>NUCLEOTIDE SEQUENCE [LARGE SCALE GENOMIC DNA]</scope>
    <source>
        <strain evidence="1 4">PAMC 26577</strain>
    </source>
</reference>
<evidence type="ECO:0000313" key="1">
    <source>
        <dbReference type="EMBL" id="OTP71532.1"/>
    </source>
</evidence>
<dbReference type="EMBL" id="NBTZ01000101">
    <property type="protein sequence ID" value="OTP71532.1"/>
    <property type="molecule type" value="Genomic_DNA"/>
</dbReference>
<evidence type="ECO:0000313" key="2">
    <source>
        <dbReference type="EMBL" id="OTP79071.1"/>
    </source>
</evidence>
<dbReference type="Proteomes" id="UP000194546">
    <property type="component" value="Unassembled WGS sequence"/>
</dbReference>
<comment type="caution">
    <text evidence="2">The sequence shown here is derived from an EMBL/GenBank/DDBJ whole genome shotgun (WGS) entry which is preliminary data.</text>
</comment>
<dbReference type="AlphaFoldDB" id="A0A242N5Z8"/>
<dbReference type="Proteomes" id="UP000195221">
    <property type="component" value="Unassembled WGS sequence"/>
</dbReference>
<accession>A0A242N5Z8</accession>
<evidence type="ECO:0000313" key="4">
    <source>
        <dbReference type="Proteomes" id="UP000195221"/>
    </source>
</evidence>
<evidence type="ECO:0000313" key="3">
    <source>
        <dbReference type="Proteomes" id="UP000194546"/>
    </source>
</evidence>
<organism evidence="2 3">
    <name type="scientific">Caballeronia sordidicola</name>
    <name type="common">Burkholderia sordidicola</name>
    <dbReference type="NCBI Taxonomy" id="196367"/>
    <lineage>
        <taxon>Bacteria</taxon>
        <taxon>Pseudomonadati</taxon>
        <taxon>Pseudomonadota</taxon>
        <taxon>Betaproteobacteria</taxon>
        <taxon>Burkholderiales</taxon>
        <taxon>Burkholderiaceae</taxon>
        <taxon>Caballeronia</taxon>
    </lineage>
</organism>
<dbReference type="EMBL" id="NBTY01000034">
    <property type="protein sequence ID" value="OTP79071.1"/>
    <property type="molecule type" value="Genomic_DNA"/>
</dbReference>